<dbReference type="CDD" id="cd05466">
    <property type="entry name" value="PBP2_LTTR_substrate"/>
    <property type="match status" value="1"/>
</dbReference>
<evidence type="ECO:0000313" key="7">
    <source>
        <dbReference type="EMBL" id="WXB00815.1"/>
    </source>
</evidence>
<dbReference type="Proteomes" id="UP001374803">
    <property type="component" value="Chromosome"/>
</dbReference>
<evidence type="ECO:0000256" key="4">
    <source>
        <dbReference type="ARBA" id="ARBA00023163"/>
    </source>
</evidence>
<dbReference type="InterPro" id="IPR036388">
    <property type="entry name" value="WH-like_DNA-bd_sf"/>
</dbReference>
<keyword evidence="4" id="KW-0804">Transcription</keyword>
<dbReference type="PRINTS" id="PR00039">
    <property type="entry name" value="HTHLYSR"/>
</dbReference>
<dbReference type="Gene3D" id="3.40.190.10">
    <property type="entry name" value="Periplasmic binding protein-like II"/>
    <property type="match status" value="2"/>
</dbReference>
<dbReference type="SUPFAM" id="SSF53850">
    <property type="entry name" value="Periplasmic binding protein-like II"/>
    <property type="match status" value="1"/>
</dbReference>
<dbReference type="RefSeq" id="WP_394830417.1">
    <property type="nucleotide sequence ID" value="NZ_CP089929.1"/>
</dbReference>
<proteinExistence type="inferred from homology"/>
<protein>
    <submittedName>
        <fullName evidence="7">LysR family transcriptional regulator</fullName>
    </submittedName>
</protein>
<feature type="region of interest" description="Disordered" evidence="5">
    <location>
        <begin position="306"/>
        <end position="334"/>
    </location>
</feature>
<gene>
    <name evidence="7" type="ORF">LVJ94_28320</name>
</gene>
<dbReference type="InterPro" id="IPR036390">
    <property type="entry name" value="WH_DNA-bd_sf"/>
</dbReference>
<keyword evidence="8" id="KW-1185">Reference proteome</keyword>
<organism evidence="7 8">
    <name type="scientific">Pendulispora rubella</name>
    <dbReference type="NCBI Taxonomy" id="2741070"/>
    <lineage>
        <taxon>Bacteria</taxon>
        <taxon>Pseudomonadati</taxon>
        <taxon>Myxococcota</taxon>
        <taxon>Myxococcia</taxon>
        <taxon>Myxococcales</taxon>
        <taxon>Sorangiineae</taxon>
        <taxon>Pendulisporaceae</taxon>
        <taxon>Pendulispora</taxon>
    </lineage>
</organism>
<keyword evidence="3" id="KW-0238">DNA-binding</keyword>
<evidence type="ECO:0000256" key="2">
    <source>
        <dbReference type="ARBA" id="ARBA00023015"/>
    </source>
</evidence>
<comment type="similarity">
    <text evidence="1">Belongs to the LysR transcriptional regulatory family.</text>
</comment>
<evidence type="ECO:0000256" key="5">
    <source>
        <dbReference type="SAM" id="MobiDB-lite"/>
    </source>
</evidence>
<feature type="domain" description="HTH lysR-type" evidence="6">
    <location>
        <begin position="7"/>
        <end position="64"/>
    </location>
</feature>
<dbReference type="InterPro" id="IPR005119">
    <property type="entry name" value="LysR_subst-bd"/>
</dbReference>
<accession>A0ABZ2KQN4</accession>
<dbReference type="InterPro" id="IPR050950">
    <property type="entry name" value="HTH-type_LysR_regulators"/>
</dbReference>
<dbReference type="Pfam" id="PF00126">
    <property type="entry name" value="HTH_1"/>
    <property type="match status" value="1"/>
</dbReference>
<evidence type="ECO:0000313" key="8">
    <source>
        <dbReference type="Proteomes" id="UP001374803"/>
    </source>
</evidence>
<evidence type="ECO:0000256" key="1">
    <source>
        <dbReference type="ARBA" id="ARBA00009437"/>
    </source>
</evidence>
<dbReference type="Pfam" id="PF03466">
    <property type="entry name" value="LysR_substrate"/>
    <property type="match status" value="1"/>
</dbReference>
<sequence>MTNEANITFAQLLAFIAVVEEERFTAAARRLGMTQSAISQAVLSLEQSLGVSLLSRGRDRISPSAIGLQVLSNARDALHAVARIREQCASMAGLDHGILRVGSIPSAAARVLPEPLRTFRTHYPGVQLLLLEGTDEEVSEWVHRGTVEVGVTALWEGELDSEVVAEDEFVLVVGHNHRLATSHGPSLRDVANEPFIMWGCSCERVVRRLFSEAEMDAPQVLFTVTSMRALLEMVGHGLGVTVVPSWCLPGNRNRLRVLPLRPAPRRTLYAITRPESFTDGHEERQAARLSPAATAFLTFLRQGARPPIGFDENTEARVPGSDDGRRGVGAPPYG</sequence>
<name>A0ABZ2KQN4_9BACT</name>
<dbReference type="PANTHER" id="PTHR30419">
    <property type="entry name" value="HTH-TYPE TRANSCRIPTIONAL REGULATOR YBHD"/>
    <property type="match status" value="1"/>
</dbReference>
<dbReference type="PROSITE" id="PS50931">
    <property type="entry name" value="HTH_LYSR"/>
    <property type="match status" value="1"/>
</dbReference>
<evidence type="ECO:0000259" key="6">
    <source>
        <dbReference type="PROSITE" id="PS50931"/>
    </source>
</evidence>
<evidence type="ECO:0000256" key="3">
    <source>
        <dbReference type="ARBA" id="ARBA00023125"/>
    </source>
</evidence>
<keyword evidence="2" id="KW-0805">Transcription regulation</keyword>
<reference evidence="7" key="1">
    <citation type="submission" date="2021-12" db="EMBL/GenBank/DDBJ databases">
        <title>Discovery of the Pendulisporaceae a myxobacterial family with distinct sporulation behavior and unique specialized metabolism.</title>
        <authorList>
            <person name="Garcia R."/>
            <person name="Popoff A."/>
            <person name="Bader C.D."/>
            <person name="Loehr J."/>
            <person name="Walesch S."/>
            <person name="Walt C."/>
            <person name="Boldt J."/>
            <person name="Bunk B."/>
            <person name="Haeckl F.J.F.P.J."/>
            <person name="Gunesch A.P."/>
            <person name="Birkelbach J."/>
            <person name="Nuebel U."/>
            <person name="Pietschmann T."/>
            <person name="Bach T."/>
            <person name="Mueller R."/>
        </authorList>
    </citation>
    <scope>NUCLEOTIDE SEQUENCE</scope>
    <source>
        <strain evidence="7">MSr11367</strain>
    </source>
</reference>
<dbReference type="Gene3D" id="1.10.10.10">
    <property type="entry name" value="Winged helix-like DNA-binding domain superfamily/Winged helix DNA-binding domain"/>
    <property type="match status" value="1"/>
</dbReference>
<dbReference type="EMBL" id="CP089983">
    <property type="protein sequence ID" value="WXB00815.1"/>
    <property type="molecule type" value="Genomic_DNA"/>
</dbReference>
<dbReference type="SUPFAM" id="SSF46785">
    <property type="entry name" value="Winged helix' DNA-binding domain"/>
    <property type="match status" value="1"/>
</dbReference>
<dbReference type="InterPro" id="IPR000847">
    <property type="entry name" value="LysR_HTH_N"/>
</dbReference>